<sequence length="258" mass="28331">AAVGGAGEAVVVISPLKGLEQDQVEQATAKGISVVMINEDDSKTAQLWKTVRQSAQLIYISPEMALSDSFGRTPRSVAASKRWSSTRLTASMNEEKGASEANIGNWTTYGITLGRRCCSRISSILVRKLQEVVSHQFFNKHFAPSTALTTYSKLRGKEKPKVGSRSTASSFDLTWTVLDLKRHPPAERCCRHCKPGLLEEVLLPAHAKDPRLYRYTSEFVIPPAEPPTRPPLSTSPTANVSFPVLLMVFITPRYPSSS</sequence>
<dbReference type="InParanoid" id="A0A067PAH8"/>
<dbReference type="Gene3D" id="3.40.50.300">
    <property type="entry name" value="P-loop containing nucleotide triphosphate hydrolases"/>
    <property type="match status" value="1"/>
</dbReference>
<keyword evidence="2" id="KW-1185">Reference proteome</keyword>
<proteinExistence type="predicted"/>
<dbReference type="Proteomes" id="UP000027265">
    <property type="component" value="Unassembled WGS sequence"/>
</dbReference>
<name>A0A067PAH8_9AGAM</name>
<dbReference type="HOGENOM" id="CLU_1079900_0_0_1"/>
<gene>
    <name evidence="1" type="ORF">JAAARDRAFT_707612</name>
</gene>
<dbReference type="STRING" id="933084.A0A067PAH8"/>
<dbReference type="AlphaFoldDB" id="A0A067PAH8"/>
<dbReference type="InterPro" id="IPR027417">
    <property type="entry name" value="P-loop_NTPase"/>
</dbReference>
<evidence type="ECO:0000313" key="2">
    <source>
        <dbReference type="Proteomes" id="UP000027265"/>
    </source>
</evidence>
<organism evidence="1 2">
    <name type="scientific">Jaapia argillacea MUCL 33604</name>
    <dbReference type="NCBI Taxonomy" id="933084"/>
    <lineage>
        <taxon>Eukaryota</taxon>
        <taxon>Fungi</taxon>
        <taxon>Dikarya</taxon>
        <taxon>Basidiomycota</taxon>
        <taxon>Agaricomycotina</taxon>
        <taxon>Agaricomycetes</taxon>
        <taxon>Agaricomycetidae</taxon>
        <taxon>Jaapiales</taxon>
        <taxon>Jaapiaceae</taxon>
        <taxon>Jaapia</taxon>
    </lineage>
</organism>
<reference evidence="2" key="1">
    <citation type="journal article" date="2014" name="Proc. Natl. Acad. Sci. U.S.A.">
        <title>Extensive sampling of basidiomycete genomes demonstrates inadequacy of the white-rot/brown-rot paradigm for wood decay fungi.</title>
        <authorList>
            <person name="Riley R."/>
            <person name="Salamov A.A."/>
            <person name="Brown D.W."/>
            <person name="Nagy L.G."/>
            <person name="Floudas D."/>
            <person name="Held B.W."/>
            <person name="Levasseur A."/>
            <person name="Lombard V."/>
            <person name="Morin E."/>
            <person name="Otillar R."/>
            <person name="Lindquist E.A."/>
            <person name="Sun H."/>
            <person name="LaButti K.M."/>
            <person name="Schmutz J."/>
            <person name="Jabbour D."/>
            <person name="Luo H."/>
            <person name="Baker S.E."/>
            <person name="Pisabarro A.G."/>
            <person name="Walton J.D."/>
            <person name="Blanchette R.A."/>
            <person name="Henrissat B."/>
            <person name="Martin F."/>
            <person name="Cullen D."/>
            <person name="Hibbett D.S."/>
            <person name="Grigoriev I.V."/>
        </authorList>
    </citation>
    <scope>NUCLEOTIDE SEQUENCE [LARGE SCALE GENOMIC DNA]</scope>
    <source>
        <strain evidence="2">MUCL 33604</strain>
    </source>
</reference>
<feature type="non-terminal residue" evidence="1">
    <location>
        <position position="1"/>
    </location>
</feature>
<dbReference type="EMBL" id="KL197755">
    <property type="protein sequence ID" value="KDQ50840.1"/>
    <property type="molecule type" value="Genomic_DNA"/>
</dbReference>
<evidence type="ECO:0000313" key="1">
    <source>
        <dbReference type="EMBL" id="KDQ50840.1"/>
    </source>
</evidence>
<protein>
    <submittedName>
        <fullName evidence="1">Uncharacterized protein</fullName>
    </submittedName>
</protein>
<accession>A0A067PAH8</accession>
<dbReference type="OrthoDB" id="5409596at2759"/>